<dbReference type="SUPFAM" id="SSF56801">
    <property type="entry name" value="Acetyl-CoA synthetase-like"/>
    <property type="match status" value="1"/>
</dbReference>
<keyword evidence="7" id="KW-1185">Reference proteome</keyword>
<accession>A0ABU7LYE4</accession>
<dbReference type="EMBL" id="JAZDRO010000003">
    <property type="protein sequence ID" value="MEE2566578.1"/>
    <property type="molecule type" value="Genomic_DNA"/>
</dbReference>
<evidence type="ECO:0000256" key="3">
    <source>
        <dbReference type="SAM" id="MobiDB-lite"/>
    </source>
</evidence>
<evidence type="ECO:0000313" key="6">
    <source>
        <dbReference type="EMBL" id="MEE2566578.1"/>
    </source>
</evidence>
<dbReference type="InterPro" id="IPR020845">
    <property type="entry name" value="AMP-binding_CS"/>
</dbReference>
<dbReference type="RefSeq" id="WP_330196125.1">
    <property type="nucleotide sequence ID" value="NZ_JAZDRO010000003.1"/>
</dbReference>
<feature type="domain" description="AMP-dependent synthetase/ligase" evidence="5">
    <location>
        <begin position="54"/>
        <end position="410"/>
    </location>
</feature>
<keyword evidence="4" id="KW-0812">Transmembrane</keyword>
<evidence type="ECO:0000256" key="2">
    <source>
        <dbReference type="ARBA" id="ARBA00022598"/>
    </source>
</evidence>
<dbReference type="Pfam" id="PF00501">
    <property type="entry name" value="AMP-binding"/>
    <property type="match status" value="1"/>
</dbReference>
<comment type="caution">
    <text evidence="6">The sequence shown here is derived from an EMBL/GenBank/DDBJ whole genome shotgun (WGS) entry which is preliminary data.</text>
</comment>
<proteinExistence type="inferred from homology"/>
<evidence type="ECO:0000256" key="4">
    <source>
        <dbReference type="SAM" id="Phobius"/>
    </source>
</evidence>
<feature type="compositionally biased region" description="Basic and acidic residues" evidence="3">
    <location>
        <begin position="1"/>
        <end position="16"/>
    </location>
</feature>
<dbReference type="InterPro" id="IPR042099">
    <property type="entry name" value="ANL_N_sf"/>
</dbReference>
<feature type="transmembrane region" description="Helical" evidence="4">
    <location>
        <begin position="100"/>
        <end position="121"/>
    </location>
</feature>
<name>A0ABU7LYE4_9PROT</name>
<organism evidence="6 7">
    <name type="scientific">Hyphobacterium marinum</name>
    <dbReference type="NCBI Taxonomy" id="3116574"/>
    <lineage>
        <taxon>Bacteria</taxon>
        <taxon>Pseudomonadati</taxon>
        <taxon>Pseudomonadota</taxon>
        <taxon>Alphaproteobacteria</taxon>
        <taxon>Maricaulales</taxon>
        <taxon>Maricaulaceae</taxon>
        <taxon>Hyphobacterium</taxon>
    </lineage>
</organism>
<evidence type="ECO:0000256" key="1">
    <source>
        <dbReference type="ARBA" id="ARBA00006432"/>
    </source>
</evidence>
<feature type="region of interest" description="Disordered" evidence="3">
    <location>
        <begin position="1"/>
        <end position="36"/>
    </location>
</feature>
<dbReference type="InterPro" id="IPR045851">
    <property type="entry name" value="AMP-bd_C_sf"/>
</dbReference>
<feature type="compositionally biased region" description="Polar residues" evidence="3">
    <location>
        <begin position="18"/>
        <end position="33"/>
    </location>
</feature>
<dbReference type="PANTHER" id="PTHR43201">
    <property type="entry name" value="ACYL-COA SYNTHETASE"/>
    <property type="match status" value="1"/>
</dbReference>
<evidence type="ECO:0000313" key="7">
    <source>
        <dbReference type="Proteomes" id="UP001310692"/>
    </source>
</evidence>
<dbReference type="Gene3D" id="3.30.300.30">
    <property type="match status" value="1"/>
</dbReference>
<dbReference type="Gene3D" id="3.40.50.12780">
    <property type="entry name" value="N-terminal domain of ligase-like"/>
    <property type="match status" value="1"/>
</dbReference>
<keyword evidence="4" id="KW-0472">Membrane</keyword>
<protein>
    <submittedName>
        <fullName evidence="6">AMP-binding protein</fullName>
    </submittedName>
</protein>
<dbReference type="Proteomes" id="UP001310692">
    <property type="component" value="Unassembled WGS sequence"/>
</dbReference>
<dbReference type="PROSITE" id="PS00455">
    <property type="entry name" value="AMP_BINDING"/>
    <property type="match status" value="1"/>
</dbReference>
<gene>
    <name evidence="6" type="ORF">V0U35_07770</name>
</gene>
<keyword evidence="2" id="KW-0436">Ligase</keyword>
<reference evidence="6 7" key="1">
    <citation type="submission" date="2024-01" db="EMBL/GenBank/DDBJ databases">
        <title>Hyphobacterium bacterium isolated from marine sediment.</title>
        <authorList>
            <person name="Zhao S."/>
        </authorList>
    </citation>
    <scope>NUCLEOTIDE SEQUENCE [LARGE SCALE GENOMIC DNA]</scope>
    <source>
        <strain evidence="6 7">Y60-23</strain>
    </source>
</reference>
<dbReference type="InterPro" id="IPR000873">
    <property type="entry name" value="AMP-dep_synth/lig_dom"/>
</dbReference>
<keyword evidence="4" id="KW-1133">Transmembrane helix</keyword>
<comment type="similarity">
    <text evidence="1">Belongs to the ATP-dependent AMP-binding enzyme family.</text>
</comment>
<sequence length="550" mass="58981">MTDRPAEAEPLVREDSGVSESTDPAPTPVSSDIVSGGEFPASRYTRSVFDALLRARAKHGGDKIAIIDADGRELTYDQIVQGSFALGNALRKGRGSKEKVAILLPTGAGAALAFFAVQAYGRIPAMLNFTAGAKALKAACRAAEAKVIVTARKFIELGELQPLVDQLSEELDFIYLEDIRDNLGPMDKAMALIGTVAPWAIKSRPNPHDTAVVLFTSGTEGDPKGVALSHVNLVSNVEQAAAHVDIYETDIVFNPLPTFHCFGLTGGLLLPLLVGVPAVLHPTPLQAKTIAKRVGETKATVLFATDTFLGQYARSAQKEDLASLRMAVCGAERVRDETRSLVRRQFNLEILEGYGATEAAPVVAVNQPGRNRPGTVGRLMPGMEGRLEPVEGIDRGGRLMIRGPNIMQGYIYTTNPGVIVPLDGGWHDTGDIVTFDEENCITIRGRLKRFAKLGGEMVSLAVVENCATSLWPENLHAAVTLSDSRKGEQIVLVTDYDQADRGDFVGFARNHGIAELAVPKRIVRVSEVPVLGTGKIDYVGVEKLAKAELG</sequence>
<dbReference type="PANTHER" id="PTHR43201:SF5">
    <property type="entry name" value="MEDIUM-CHAIN ACYL-COA LIGASE ACSF2, MITOCHONDRIAL"/>
    <property type="match status" value="1"/>
</dbReference>
<evidence type="ECO:0000259" key="5">
    <source>
        <dbReference type="Pfam" id="PF00501"/>
    </source>
</evidence>